<organism evidence="1 2">
    <name type="scientific">Paenibacillus turicensis</name>
    <dbReference type="NCBI Taxonomy" id="160487"/>
    <lineage>
        <taxon>Bacteria</taxon>
        <taxon>Bacillati</taxon>
        <taxon>Bacillota</taxon>
        <taxon>Bacilli</taxon>
        <taxon>Bacillales</taxon>
        <taxon>Paenibacillaceae</taxon>
        <taxon>Paenibacillus</taxon>
    </lineage>
</organism>
<dbReference type="RefSeq" id="WP_210089641.1">
    <property type="nucleotide sequence ID" value="NZ_JAGGKG010000012.1"/>
</dbReference>
<accession>A0ABS4FTX7</accession>
<evidence type="ECO:0000313" key="1">
    <source>
        <dbReference type="EMBL" id="MBP1906033.1"/>
    </source>
</evidence>
<gene>
    <name evidence="1" type="ORF">J2Z32_002682</name>
</gene>
<keyword evidence="2" id="KW-1185">Reference proteome</keyword>
<dbReference type="Gene3D" id="2.30.320.10">
    <property type="entry name" value="YwqG-like"/>
    <property type="match status" value="1"/>
</dbReference>
<comment type="caution">
    <text evidence="1">The sequence shown here is derived from an EMBL/GenBank/DDBJ whole genome shotgun (WGS) entry which is preliminary data.</text>
</comment>
<sequence>MTERIPCISLDCTATILPTTAAKTGGYCMPCYQAIEREAHMRYVEDNRKTVDLYAGVTNPVEILKIMYTPRTYDELIKYVPAPLTEEQLYLQLDRRQMMEMEQYAKEKWLLGDENVGWRILLSLSCYRDYIISDEMLLLVLQGSYNAAILFRNAPDSIRSQCLAQIEVDKNKRHALLLALAWIGDDQVVQQFNQWRHNPPSWANEMFIPVEKFSYEAGWELTAEGKRQDLFLPVNYAIEYRNDHNENNAERQEQDHFHNNDHVEFKLLAPSKHICAWCGGELTKLIELGSQHASVKELGWPYPYITIETCLNCSAYGEIFMEMNENGEGIWSKYNRKPSYLPELDEEAITFTLKETFKLAQQPRALYHSAEWMLEGTNSQIGGHPAWIQDAYYPTCPCCSKKMTFIGQVDFEQVVEGYEGIYYMFVCAEDQLTTTLFQQT</sequence>
<proteinExistence type="predicted"/>
<name>A0ABS4FTX7_9BACL</name>
<dbReference type="EMBL" id="JAGGKG010000012">
    <property type="protein sequence ID" value="MBP1906033.1"/>
    <property type="molecule type" value="Genomic_DNA"/>
</dbReference>
<evidence type="ECO:0000313" key="2">
    <source>
        <dbReference type="Proteomes" id="UP001519272"/>
    </source>
</evidence>
<protein>
    <recommendedName>
        <fullName evidence="3">DUF1963 domain-containing protein</fullName>
    </recommendedName>
</protein>
<reference evidence="1 2" key="1">
    <citation type="submission" date="2021-03" db="EMBL/GenBank/DDBJ databases">
        <title>Genomic Encyclopedia of Type Strains, Phase IV (KMG-IV): sequencing the most valuable type-strain genomes for metagenomic binning, comparative biology and taxonomic classification.</title>
        <authorList>
            <person name="Goeker M."/>
        </authorList>
    </citation>
    <scope>NUCLEOTIDE SEQUENCE [LARGE SCALE GENOMIC DNA]</scope>
    <source>
        <strain evidence="1 2">DSM 14349</strain>
    </source>
</reference>
<dbReference type="Proteomes" id="UP001519272">
    <property type="component" value="Unassembled WGS sequence"/>
</dbReference>
<evidence type="ECO:0008006" key="3">
    <source>
        <dbReference type="Google" id="ProtNLM"/>
    </source>
</evidence>